<sequence length="523" mass="54542">MTPEPARTPPVSAAIAAGHPATVEAAARVLADGGNAFDGALAAMCAACVAEPLLASLGGGGFLMAQRAGGEAVLYDFFVDTPRRRREPEEIEFFPVDCDFGPATQEFHIGLGAMAVPGAIAGLCAAHEDLAVLSLERIVAPAVALARRGVTLRPFDAYAGGVLTPILTSSETLAGLFQGRDGAPLTAGDTLVQSELAETLEAIAEGGAAPFYEGEFARQLAAFSADHGGQIGEADLGEYRVVRRQPLERPYRDARILTNPPPSSGGLLTAFALGLLDTLPAERAEAEDWVRVLARSMALTNSARVEARIHKTDETQDPAARLLDPDLMKLYAERLMGRASTARGTTHISVVDDAGNAAAVSLSNGEGCGRVLPGTGVHLNNMLGEEDLNPAGFHCWQPGQRIASMMAPTLIDLPAQGVVALGSGGSNRIRTAIQQVVVNLVDHGMSAEDAVAAPRIHVERDLVSVEPGFPQAAVDALAQEAEHLKCWPERNMFFGGVHVARRDADGGLSAAGDPRRGGAAATV</sequence>
<comment type="caution">
    <text evidence="5">The sequence shown here is derived from an EMBL/GenBank/DDBJ whole genome shotgun (WGS) entry which is preliminary data.</text>
</comment>
<reference evidence="5 6" key="1">
    <citation type="submission" date="2018-07" db="EMBL/GenBank/DDBJ databases">
        <title>Venubactetium sediminum gen. nov., sp. nov., isolated from a marine solar saltern.</title>
        <authorList>
            <person name="Wang S."/>
        </authorList>
    </citation>
    <scope>NUCLEOTIDE SEQUENCE [LARGE SCALE GENOMIC DNA]</scope>
    <source>
        <strain evidence="5 6">WD2A32</strain>
    </source>
</reference>
<dbReference type="PRINTS" id="PR01210">
    <property type="entry name" value="GGTRANSPTASE"/>
</dbReference>
<dbReference type="Proteomes" id="UP000253941">
    <property type="component" value="Unassembled WGS sequence"/>
</dbReference>
<evidence type="ECO:0000256" key="1">
    <source>
        <dbReference type="ARBA" id="ARBA00009381"/>
    </source>
</evidence>
<proteinExistence type="inferred from homology"/>
<accession>A0A369T8P1</accession>
<protein>
    <submittedName>
        <fullName evidence="5">Gamma-glutamyltransferase</fullName>
    </submittedName>
</protein>
<keyword evidence="4" id="KW-0865">Zymogen</keyword>
<dbReference type="GO" id="GO:0016740">
    <property type="term" value="F:transferase activity"/>
    <property type="evidence" value="ECO:0007669"/>
    <property type="project" value="UniProtKB-KW"/>
</dbReference>
<dbReference type="InterPro" id="IPR043137">
    <property type="entry name" value="GGT_ssub_C"/>
</dbReference>
<dbReference type="RefSeq" id="WP_114582724.1">
    <property type="nucleotide sequence ID" value="NZ_QPMH01000013.1"/>
</dbReference>
<keyword evidence="6" id="KW-1185">Reference proteome</keyword>
<keyword evidence="2 5" id="KW-0808">Transferase</keyword>
<name>A0A369T8P1_9PROT</name>
<keyword evidence="3" id="KW-0378">Hydrolase</keyword>
<dbReference type="AlphaFoldDB" id="A0A369T8P1"/>
<comment type="similarity">
    <text evidence="1">Belongs to the gamma-glutamyltransferase family.</text>
</comment>
<dbReference type="Gene3D" id="3.60.20.40">
    <property type="match status" value="1"/>
</dbReference>
<evidence type="ECO:0000313" key="5">
    <source>
        <dbReference type="EMBL" id="RDD61262.1"/>
    </source>
</evidence>
<dbReference type="EMBL" id="QPMH01000013">
    <property type="protein sequence ID" value="RDD61262.1"/>
    <property type="molecule type" value="Genomic_DNA"/>
</dbReference>
<evidence type="ECO:0000256" key="3">
    <source>
        <dbReference type="ARBA" id="ARBA00022801"/>
    </source>
</evidence>
<dbReference type="SUPFAM" id="SSF56235">
    <property type="entry name" value="N-terminal nucleophile aminohydrolases (Ntn hydrolases)"/>
    <property type="match status" value="1"/>
</dbReference>
<evidence type="ECO:0000256" key="4">
    <source>
        <dbReference type="ARBA" id="ARBA00023145"/>
    </source>
</evidence>
<dbReference type="InterPro" id="IPR029055">
    <property type="entry name" value="Ntn_hydrolases_N"/>
</dbReference>
<dbReference type="GO" id="GO:0016787">
    <property type="term" value="F:hydrolase activity"/>
    <property type="evidence" value="ECO:0007669"/>
    <property type="project" value="UniProtKB-KW"/>
</dbReference>
<organism evidence="5 6">
    <name type="scientific">Ferruginivarius sediminum</name>
    <dbReference type="NCBI Taxonomy" id="2661937"/>
    <lineage>
        <taxon>Bacteria</taxon>
        <taxon>Pseudomonadati</taxon>
        <taxon>Pseudomonadota</taxon>
        <taxon>Alphaproteobacteria</taxon>
        <taxon>Rhodospirillales</taxon>
        <taxon>Rhodospirillaceae</taxon>
        <taxon>Ferruginivarius</taxon>
    </lineage>
</organism>
<evidence type="ECO:0000256" key="2">
    <source>
        <dbReference type="ARBA" id="ARBA00022679"/>
    </source>
</evidence>
<dbReference type="PANTHER" id="PTHR43199">
    <property type="entry name" value="GLUTATHIONE HYDROLASE"/>
    <property type="match status" value="1"/>
</dbReference>
<dbReference type="InterPro" id="IPR051792">
    <property type="entry name" value="GGT_bact"/>
</dbReference>
<gene>
    <name evidence="5" type="ORF">DRB17_13390</name>
</gene>
<dbReference type="Pfam" id="PF01019">
    <property type="entry name" value="G_glu_transpept"/>
    <property type="match status" value="1"/>
</dbReference>
<evidence type="ECO:0000313" key="6">
    <source>
        <dbReference type="Proteomes" id="UP000253941"/>
    </source>
</evidence>
<dbReference type="InterPro" id="IPR043138">
    <property type="entry name" value="GGT_lsub"/>
</dbReference>
<dbReference type="PANTHER" id="PTHR43199:SF1">
    <property type="entry name" value="GLUTATHIONE HYDROLASE PROENZYME"/>
    <property type="match status" value="1"/>
</dbReference>
<dbReference type="Gene3D" id="1.10.246.130">
    <property type="match status" value="1"/>
</dbReference>